<dbReference type="InterPro" id="IPR035992">
    <property type="entry name" value="Ricin_B-like_lectins"/>
</dbReference>
<dbReference type="Pfam" id="PF04616">
    <property type="entry name" value="Glyco_hydro_43"/>
    <property type="match status" value="1"/>
</dbReference>
<keyword evidence="8" id="KW-1185">Reference proteome</keyword>
<dbReference type="PROSITE" id="PS51318">
    <property type="entry name" value="TAT"/>
    <property type="match status" value="1"/>
</dbReference>
<dbReference type="InterPro" id="IPR006311">
    <property type="entry name" value="TAT_signal"/>
</dbReference>
<evidence type="ECO:0000313" key="8">
    <source>
        <dbReference type="Proteomes" id="UP000509346"/>
    </source>
</evidence>
<feature type="domain" description="Ricin B lectin" evidence="6">
    <location>
        <begin position="366"/>
        <end position="503"/>
    </location>
</feature>
<proteinExistence type="inferred from homology"/>
<dbReference type="GeneID" id="56082457"/>
<evidence type="ECO:0000313" key="7">
    <source>
        <dbReference type="EMBL" id="QLH81511.1"/>
    </source>
</evidence>
<comment type="pathway">
    <text evidence="1">Glycan metabolism; L-arabinan degradation.</text>
</comment>
<evidence type="ECO:0000256" key="3">
    <source>
        <dbReference type="ARBA" id="ARBA00022801"/>
    </source>
</evidence>
<dbReference type="InterPro" id="IPR006710">
    <property type="entry name" value="Glyco_hydro_43"/>
</dbReference>
<evidence type="ECO:0000256" key="4">
    <source>
        <dbReference type="ARBA" id="ARBA00023295"/>
    </source>
</evidence>
<evidence type="ECO:0000256" key="1">
    <source>
        <dbReference type="ARBA" id="ARBA00004834"/>
    </source>
</evidence>
<dbReference type="InterPro" id="IPR000772">
    <property type="entry name" value="Ricin_B_lectin"/>
</dbReference>
<dbReference type="SUPFAM" id="SSF75005">
    <property type="entry name" value="Arabinanase/levansucrase/invertase"/>
    <property type="match status" value="1"/>
</dbReference>
<dbReference type="InterPro" id="IPR050727">
    <property type="entry name" value="GH43_arabinanases"/>
</dbReference>
<dbReference type="GO" id="GO:0005975">
    <property type="term" value="P:carbohydrate metabolic process"/>
    <property type="evidence" value="ECO:0007669"/>
    <property type="project" value="InterPro"/>
</dbReference>
<comment type="similarity">
    <text evidence="2">Belongs to the glycosyl hydrolase 43 family.</text>
</comment>
<keyword evidence="4" id="KW-0326">Glycosidase</keyword>
<dbReference type="SUPFAM" id="SSF50370">
    <property type="entry name" value="Ricin B-like lectins"/>
    <property type="match status" value="1"/>
</dbReference>
<organism evidence="7 8">
    <name type="scientific">Halosimplex pelagicum</name>
    <dbReference type="NCBI Taxonomy" id="869886"/>
    <lineage>
        <taxon>Archaea</taxon>
        <taxon>Methanobacteriati</taxon>
        <taxon>Methanobacteriota</taxon>
        <taxon>Stenosarchaea group</taxon>
        <taxon>Halobacteria</taxon>
        <taxon>Halobacteriales</taxon>
        <taxon>Haloarculaceae</taxon>
        <taxon>Halosimplex</taxon>
    </lineage>
</organism>
<name>A0A7D5T2W5_9EURY</name>
<sequence length="505" mass="53742">MTDSHDNRSLDRRSVLKSIGAGTAVAVGGLGTSGAASADESDTHYHNPVGPIGFGDVSIIEDGGTYYAYGTETPEDIIPIAESTDMYNWEYVAPALTETPGWHPTESDPGCWAPDIRYHDGQYHLYYSLSVWGSDDAGIGLATSDTPDGPFTDQGPVIQSGDLDLTNCIDADTVMVGGQPWLVWGSYEGLYAVQMNDPMDDIVPGTEFQMAGDSIEGPVMLQDNGYWYLIYSSGQCCEGYDSTYRLECGRATSFTGPYYNQNGTDLRDLSGSHDGVPILEGNDQFTGPGHNDVFQGPDGDWWCFYHVEATADDETRYMMQDRIEWDDNDWPVIACDGEPSSQAPAPGEPSGCDDSGSGGGSGPIADGTYHIANANSGKLLEVASAGTADGDNVRQYADTGHACQDWTVTANGDGTYAITNVNSGLWLEVAGAGTAEGDNVQQYSNSNHPCQAWTIEDAGGGQYRLVNANSGLLAEVAGAGTADGDNVQQWSDNGGSHQLWTFTPV</sequence>
<dbReference type="Gene3D" id="2.115.10.20">
    <property type="entry name" value="Glycosyl hydrolase domain, family 43"/>
    <property type="match status" value="1"/>
</dbReference>
<dbReference type="KEGG" id="hpel:HZS54_07670"/>
<dbReference type="CDD" id="cd00161">
    <property type="entry name" value="beta-trefoil_Ricin-like"/>
    <property type="match status" value="1"/>
</dbReference>
<dbReference type="GO" id="GO:0004553">
    <property type="term" value="F:hydrolase activity, hydrolyzing O-glycosyl compounds"/>
    <property type="evidence" value="ECO:0007669"/>
    <property type="project" value="InterPro"/>
</dbReference>
<evidence type="ECO:0000256" key="2">
    <source>
        <dbReference type="ARBA" id="ARBA00009865"/>
    </source>
</evidence>
<dbReference type="EMBL" id="CP058909">
    <property type="protein sequence ID" value="QLH81511.1"/>
    <property type="molecule type" value="Genomic_DNA"/>
</dbReference>
<dbReference type="RefSeq" id="WP_179921578.1">
    <property type="nucleotide sequence ID" value="NZ_CP058909.1"/>
</dbReference>
<dbReference type="Proteomes" id="UP000509346">
    <property type="component" value="Chromosome"/>
</dbReference>
<evidence type="ECO:0000256" key="5">
    <source>
        <dbReference type="SAM" id="MobiDB-lite"/>
    </source>
</evidence>
<dbReference type="CDD" id="cd18616">
    <property type="entry name" value="GH43_ABN-like"/>
    <property type="match status" value="1"/>
</dbReference>
<dbReference type="Gene3D" id="2.80.10.50">
    <property type="match status" value="1"/>
</dbReference>
<dbReference type="PROSITE" id="PS50231">
    <property type="entry name" value="RICIN_B_LECTIN"/>
    <property type="match status" value="1"/>
</dbReference>
<gene>
    <name evidence="7" type="ORF">HZS54_07670</name>
</gene>
<reference evidence="7 8" key="1">
    <citation type="submission" date="2020-07" db="EMBL/GenBank/DDBJ databases">
        <title>Halosimplex litoreum sp. nov. and Halosimplex rubrum sp. nov., isolated from different salt environments.</title>
        <authorList>
            <person name="Cui H."/>
        </authorList>
    </citation>
    <scope>NUCLEOTIDE SEQUENCE [LARGE SCALE GENOMIC DNA]</scope>
    <source>
        <strain evidence="7 8">R2</strain>
    </source>
</reference>
<keyword evidence="3 7" id="KW-0378">Hydrolase</keyword>
<dbReference type="PANTHER" id="PTHR43301:SF3">
    <property type="entry name" value="ARABINAN ENDO-1,5-ALPHA-L-ARABINOSIDASE A-RELATED"/>
    <property type="match status" value="1"/>
</dbReference>
<dbReference type="SMART" id="SM00458">
    <property type="entry name" value="RICIN"/>
    <property type="match status" value="1"/>
</dbReference>
<dbReference type="Pfam" id="PF14200">
    <property type="entry name" value="RicinB_lectin_2"/>
    <property type="match status" value="2"/>
</dbReference>
<dbReference type="OrthoDB" id="191035at2157"/>
<dbReference type="PANTHER" id="PTHR43301">
    <property type="entry name" value="ARABINAN ENDO-1,5-ALPHA-L-ARABINOSIDASE"/>
    <property type="match status" value="1"/>
</dbReference>
<accession>A0A7D5T2W5</accession>
<dbReference type="AlphaFoldDB" id="A0A7D5T2W5"/>
<dbReference type="InterPro" id="IPR023296">
    <property type="entry name" value="Glyco_hydro_beta-prop_sf"/>
</dbReference>
<feature type="region of interest" description="Disordered" evidence="5">
    <location>
        <begin position="330"/>
        <end position="364"/>
    </location>
</feature>
<protein>
    <submittedName>
        <fullName evidence="7">Family 43 glycosylhydrolase</fullName>
    </submittedName>
</protein>
<evidence type="ECO:0000259" key="6">
    <source>
        <dbReference type="SMART" id="SM00458"/>
    </source>
</evidence>